<reference evidence="1" key="1">
    <citation type="submission" date="2013-08" db="EMBL/GenBank/DDBJ databases">
        <authorList>
            <person name="Mendez C."/>
            <person name="Richter M."/>
            <person name="Ferrer M."/>
            <person name="Sanchez J."/>
        </authorList>
    </citation>
    <scope>NUCLEOTIDE SEQUENCE</scope>
</reference>
<name>T0Z763_9ZZZZ</name>
<dbReference type="SUPFAM" id="SSF54909">
    <property type="entry name" value="Dimeric alpha+beta barrel"/>
    <property type="match status" value="1"/>
</dbReference>
<evidence type="ECO:0008006" key="2">
    <source>
        <dbReference type="Google" id="ProtNLM"/>
    </source>
</evidence>
<proteinExistence type="predicted"/>
<dbReference type="EMBL" id="AUZZ01007839">
    <property type="protein sequence ID" value="EQD40858.1"/>
    <property type="molecule type" value="Genomic_DNA"/>
</dbReference>
<accession>T0Z763</accession>
<reference evidence="1" key="2">
    <citation type="journal article" date="2014" name="ISME J.">
        <title>Microbial stratification in low pH oxic and suboxic macroscopic growths along an acid mine drainage.</title>
        <authorList>
            <person name="Mendez-Garcia C."/>
            <person name="Mesa V."/>
            <person name="Sprenger R.R."/>
            <person name="Richter M."/>
            <person name="Diez M.S."/>
            <person name="Solano J."/>
            <person name="Bargiela R."/>
            <person name="Golyshina O.V."/>
            <person name="Manteca A."/>
            <person name="Ramos J.L."/>
            <person name="Gallego J.R."/>
            <person name="Llorente I."/>
            <person name="Martins Dos Santos V.A."/>
            <person name="Jensen O.N."/>
            <person name="Pelaez A.I."/>
            <person name="Sanchez J."/>
            <person name="Ferrer M."/>
        </authorList>
    </citation>
    <scope>NUCLEOTIDE SEQUENCE</scope>
</reference>
<sequence length="112" mass="12930">MVVGKENGNRNGSKERLSARKDGRAIAIKRDGKKFYKFYLVNPKENADPDTVAETLIGFDDVEEVYVTDGDYGFIVKTRFRNGNEPKDVYGYIHNKIDNKFGEITSYYKYKK</sequence>
<dbReference type="AlphaFoldDB" id="T0Z763"/>
<evidence type="ECO:0000313" key="1">
    <source>
        <dbReference type="EMBL" id="EQD40858.1"/>
    </source>
</evidence>
<comment type="caution">
    <text evidence="1">The sequence shown here is derived from an EMBL/GenBank/DDBJ whole genome shotgun (WGS) entry which is preliminary data.</text>
</comment>
<dbReference type="InterPro" id="IPR011008">
    <property type="entry name" value="Dimeric_a/b-barrel"/>
</dbReference>
<dbReference type="Gene3D" id="3.30.70.920">
    <property type="match status" value="1"/>
</dbReference>
<protein>
    <recommendedName>
        <fullName evidence="2">Transcription regulator AsnC/Lrp ligand binding domain-containing protein</fullName>
    </recommendedName>
</protein>
<organism evidence="1">
    <name type="scientific">mine drainage metagenome</name>
    <dbReference type="NCBI Taxonomy" id="410659"/>
    <lineage>
        <taxon>unclassified sequences</taxon>
        <taxon>metagenomes</taxon>
        <taxon>ecological metagenomes</taxon>
    </lineage>
</organism>
<gene>
    <name evidence="1" type="ORF">B2A_10891</name>
</gene>